<evidence type="ECO:0000313" key="13">
    <source>
        <dbReference type="Proteomes" id="UP000245712"/>
    </source>
</evidence>
<dbReference type="EMBL" id="QEOB01000021">
    <property type="protein sequence ID" value="PVX73606.1"/>
    <property type="molecule type" value="Genomic_DNA"/>
</dbReference>
<evidence type="ECO:0000313" key="12">
    <source>
        <dbReference type="EMBL" id="PVX73606.1"/>
    </source>
</evidence>
<keyword evidence="7" id="KW-0406">Ion transport</keyword>
<dbReference type="InterPro" id="IPR050298">
    <property type="entry name" value="Gram-neg_bact_OMP"/>
</dbReference>
<comment type="caution">
    <text evidence="12">The sequence shown here is derived from an EMBL/GenBank/DDBJ whole genome shotgun (WGS) entry which is preliminary data.</text>
</comment>
<keyword evidence="4" id="KW-1134">Transmembrane beta strand</keyword>
<evidence type="ECO:0000256" key="8">
    <source>
        <dbReference type="ARBA" id="ARBA00023114"/>
    </source>
</evidence>
<reference evidence="12 13" key="1">
    <citation type="submission" date="2018-05" db="EMBL/GenBank/DDBJ databases">
        <title>Genomic Encyclopedia of Type Strains, Phase IV (KMG-V): Genome sequencing to study the core and pangenomes of soil and plant-associated prokaryotes.</title>
        <authorList>
            <person name="Whitman W."/>
        </authorList>
    </citation>
    <scope>NUCLEOTIDE SEQUENCE [LARGE SCALE GENOMIC DNA]</scope>
    <source>
        <strain evidence="12 13">SCZa-39</strain>
    </source>
</reference>
<dbReference type="Gene3D" id="2.40.160.10">
    <property type="entry name" value="Porin"/>
    <property type="match status" value="1"/>
</dbReference>
<evidence type="ECO:0000256" key="6">
    <source>
        <dbReference type="ARBA" id="ARBA00022729"/>
    </source>
</evidence>
<evidence type="ECO:0000256" key="2">
    <source>
        <dbReference type="ARBA" id="ARBA00011233"/>
    </source>
</evidence>
<dbReference type="Pfam" id="PF13609">
    <property type="entry name" value="Porin_4"/>
    <property type="match status" value="1"/>
</dbReference>
<feature type="domain" description="Porin" evidence="11">
    <location>
        <begin position="57"/>
        <end position="394"/>
    </location>
</feature>
<evidence type="ECO:0000256" key="3">
    <source>
        <dbReference type="ARBA" id="ARBA00022448"/>
    </source>
</evidence>
<dbReference type="Proteomes" id="UP000245712">
    <property type="component" value="Unassembled WGS sequence"/>
</dbReference>
<evidence type="ECO:0000256" key="5">
    <source>
        <dbReference type="ARBA" id="ARBA00022692"/>
    </source>
</evidence>
<evidence type="ECO:0000256" key="10">
    <source>
        <dbReference type="ARBA" id="ARBA00023237"/>
    </source>
</evidence>
<accession>A0ABX5KC44</accession>
<evidence type="ECO:0000256" key="1">
    <source>
        <dbReference type="ARBA" id="ARBA00004571"/>
    </source>
</evidence>
<keyword evidence="5" id="KW-0812">Transmembrane</keyword>
<evidence type="ECO:0000256" key="9">
    <source>
        <dbReference type="ARBA" id="ARBA00023136"/>
    </source>
</evidence>
<keyword evidence="9" id="KW-0472">Membrane</keyword>
<dbReference type="PANTHER" id="PTHR34501">
    <property type="entry name" value="PROTEIN YDDL-RELATED"/>
    <property type="match status" value="1"/>
</dbReference>
<dbReference type="InterPro" id="IPR033900">
    <property type="entry name" value="Gram_neg_porin_domain"/>
</dbReference>
<keyword evidence="8" id="KW-0626">Porin</keyword>
<keyword evidence="6" id="KW-0732">Signal</keyword>
<dbReference type="CDD" id="cd00342">
    <property type="entry name" value="gram_neg_porins"/>
    <property type="match status" value="1"/>
</dbReference>
<keyword evidence="3" id="KW-0813">Transport</keyword>
<organism evidence="12 13">
    <name type="scientific">Paraburkholderia unamae</name>
    <dbReference type="NCBI Taxonomy" id="219649"/>
    <lineage>
        <taxon>Bacteria</taxon>
        <taxon>Pseudomonadati</taxon>
        <taxon>Pseudomonadota</taxon>
        <taxon>Betaproteobacteria</taxon>
        <taxon>Burkholderiales</taxon>
        <taxon>Burkholderiaceae</taxon>
        <taxon>Paraburkholderia</taxon>
    </lineage>
</organism>
<comment type="subunit">
    <text evidence="2">Homotrimer.</text>
</comment>
<evidence type="ECO:0000259" key="11">
    <source>
        <dbReference type="Pfam" id="PF13609"/>
    </source>
</evidence>
<dbReference type="InterPro" id="IPR002299">
    <property type="entry name" value="Porin_Neis"/>
</dbReference>
<dbReference type="SUPFAM" id="SSF56935">
    <property type="entry name" value="Porins"/>
    <property type="match status" value="1"/>
</dbReference>
<evidence type="ECO:0000256" key="4">
    <source>
        <dbReference type="ARBA" id="ARBA00022452"/>
    </source>
</evidence>
<protein>
    <submittedName>
        <fullName evidence="12">Porin</fullName>
    </submittedName>
</protein>
<dbReference type="PANTHER" id="PTHR34501:SF9">
    <property type="entry name" value="MAJOR OUTER MEMBRANE PROTEIN P.IA"/>
    <property type="match status" value="1"/>
</dbReference>
<keyword evidence="13" id="KW-1185">Reference proteome</keyword>
<gene>
    <name evidence="12" type="ORF">C7402_12199</name>
</gene>
<keyword evidence="10" id="KW-0998">Cell outer membrane</keyword>
<proteinExistence type="predicted"/>
<sequence>MRRASIIGPPPNIHWRGAQQNAGPGTPAVRRTYNTQQMKQDYTVRHTQIASAVGGLALALACQHSFAQSSVTLYGVADVGIRYLTNANANNDGKVFMTNGAVTNSRIGLRGTEDLGGGLKAIFDLESGIDLQSGGFSDSHRMFNRNAYVGLASQYGTLTLGRQKSPLFDQLADTYDPLTVGNYLENAWLPVALGAGLYADNAVKYNGTFGGLNVEAMYSFGTNYASTGAGGFSGNIPGHLGAGNMYGFTASYKAGPVSIMAGVQQNSDNSNNKQTIYNANVVYAFSSAKVYVGYLRSQDDTGFVDTLLAQQGYSTTNTPKNTNRIDDGPFAGFTWQVTGPLAITGAFYYDHMRNATTVDGSLGSGNRYAIVGLAEYALSKRTEVYGTVDFNKVNGAATAELPGRSNQTGISIGLRNIF</sequence>
<evidence type="ECO:0000256" key="7">
    <source>
        <dbReference type="ARBA" id="ARBA00023065"/>
    </source>
</evidence>
<dbReference type="PRINTS" id="PR00184">
    <property type="entry name" value="NEISSPPORIN"/>
</dbReference>
<comment type="subcellular location">
    <subcellularLocation>
        <location evidence="1">Cell outer membrane</location>
        <topology evidence="1">Multi-pass membrane protein</topology>
    </subcellularLocation>
</comment>
<dbReference type="InterPro" id="IPR023614">
    <property type="entry name" value="Porin_dom_sf"/>
</dbReference>
<name>A0ABX5KC44_9BURK</name>